<protein>
    <recommendedName>
        <fullName evidence="2">Spore coat associated protein CotJA</fullName>
    </recommendedName>
</protein>
<organism evidence="1">
    <name type="scientific">Bacillus mycoides</name>
    <dbReference type="NCBI Taxonomy" id="1405"/>
    <lineage>
        <taxon>Bacteria</taxon>
        <taxon>Bacillati</taxon>
        <taxon>Bacillota</taxon>
        <taxon>Bacilli</taxon>
        <taxon>Bacillales</taxon>
        <taxon>Bacillaceae</taxon>
        <taxon>Bacillus</taxon>
        <taxon>Bacillus cereus group</taxon>
    </lineage>
</organism>
<gene>
    <name evidence="1" type="ORF">bcere0026_6990</name>
</gene>
<dbReference type="Pfam" id="PF11007">
    <property type="entry name" value="CotJA"/>
    <property type="match status" value="1"/>
</dbReference>
<dbReference type="HOGENOM" id="CLU_3324235_0_0_9"/>
<dbReference type="Proteomes" id="UP000001753">
    <property type="component" value="Chromosome"/>
</dbReference>
<name>C2XPU6_BACMY</name>
<evidence type="ECO:0008006" key="2">
    <source>
        <dbReference type="Google" id="ProtNLM"/>
    </source>
</evidence>
<accession>C2XPU6</accession>
<dbReference type="InterPro" id="IPR020256">
    <property type="entry name" value="Spore_coat_CotJA"/>
</dbReference>
<comment type="caution">
    <text evidence="1">The sequence shown here is derived from an EMBL/GenBank/DDBJ whole genome shotgun (WGS) entry which is preliminary data.</text>
</comment>
<reference evidence="1" key="1">
    <citation type="journal article" date="2012" name="Genome Res.">
        <title>Genomic characterization of the Bacillus cereus sensu lato species: Backdrop to the evolution of Bacillus anthracis.</title>
        <authorList>
            <person name="Zwick M.E."/>
            <person name="Joseph S.J."/>
            <person name="Didelot X."/>
            <person name="Chen P.E."/>
            <person name="Bishop-Lilly K.A."/>
            <person name="Stewart A.C."/>
            <person name="Willner K."/>
            <person name="Nolan N."/>
            <person name="Lentz S."/>
            <person name="Thomason M.K."/>
            <person name="Sozhamannan S."/>
            <person name="Mateczun A.J."/>
            <person name="Du L."/>
            <person name="Read T.D."/>
        </authorList>
    </citation>
    <scope>NUCLEOTIDE SEQUENCE [LARGE SCALE GENOMIC DNA]</scope>
    <source>
        <strain evidence="1">AH603</strain>
    </source>
</reference>
<proteinExistence type="predicted"/>
<sequence>MGFQPTNLPQFTPKEALRKGTLWPAFYDYYENPYKKGR</sequence>
<dbReference type="AlphaFoldDB" id="C2XPU6"/>
<evidence type="ECO:0000313" key="1">
    <source>
        <dbReference type="EMBL" id="EEL72346.1"/>
    </source>
</evidence>
<dbReference type="EMBL" id="ACMP01000031">
    <property type="protein sequence ID" value="EEL72346.1"/>
    <property type="molecule type" value="Genomic_DNA"/>
</dbReference>